<dbReference type="GO" id="GO:0000480">
    <property type="term" value="P:endonucleolytic cleavage in 5'-ETS of tricistronic rRNA transcript (SSU-rRNA, 5.8S rRNA, LSU-rRNA)"/>
    <property type="evidence" value="ECO:0007669"/>
    <property type="project" value="TreeGrafter"/>
</dbReference>
<dbReference type="GO" id="GO:0000472">
    <property type="term" value="P:endonucleolytic cleavage to generate mature 5'-end of SSU-rRNA from (SSU-rRNA, 5.8S rRNA, LSU-rRNA)"/>
    <property type="evidence" value="ECO:0007669"/>
    <property type="project" value="TreeGrafter"/>
</dbReference>
<feature type="region of interest" description="Disordered" evidence="4">
    <location>
        <begin position="469"/>
        <end position="488"/>
    </location>
</feature>
<organism evidence="5">
    <name type="scientific">Oppiella nova</name>
    <dbReference type="NCBI Taxonomy" id="334625"/>
    <lineage>
        <taxon>Eukaryota</taxon>
        <taxon>Metazoa</taxon>
        <taxon>Ecdysozoa</taxon>
        <taxon>Arthropoda</taxon>
        <taxon>Chelicerata</taxon>
        <taxon>Arachnida</taxon>
        <taxon>Acari</taxon>
        <taxon>Acariformes</taxon>
        <taxon>Sarcoptiformes</taxon>
        <taxon>Oribatida</taxon>
        <taxon>Brachypylina</taxon>
        <taxon>Oppioidea</taxon>
        <taxon>Oppiidae</taxon>
        <taxon>Oppiella</taxon>
    </lineage>
</organism>
<dbReference type="InterPro" id="IPR015943">
    <property type="entry name" value="WD40/YVTN_repeat-like_dom_sf"/>
</dbReference>
<dbReference type="SMART" id="SM00320">
    <property type="entry name" value="WD40"/>
    <property type="match status" value="10"/>
</dbReference>
<keyword evidence="2" id="KW-0677">Repeat</keyword>
<dbReference type="EMBL" id="OC925427">
    <property type="protein sequence ID" value="CAD7656133.1"/>
    <property type="molecule type" value="Genomic_DNA"/>
</dbReference>
<dbReference type="GO" id="GO:0030686">
    <property type="term" value="C:90S preribosome"/>
    <property type="evidence" value="ECO:0007669"/>
    <property type="project" value="TreeGrafter"/>
</dbReference>
<dbReference type="PRINTS" id="PR00320">
    <property type="entry name" value="GPROTEINBRPT"/>
</dbReference>
<keyword evidence="6" id="KW-1185">Reference proteome</keyword>
<dbReference type="GO" id="GO:0005730">
    <property type="term" value="C:nucleolus"/>
    <property type="evidence" value="ECO:0007669"/>
    <property type="project" value="TreeGrafter"/>
</dbReference>
<evidence type="ECO:0000256" key="1">
    <source>
        <dbReference type="ARBA" id="ARBA00022574"/>
    </source>
</evidence>
<evidence type="ECO:0000256" key="4">
    <source>
        <dbReference type="SAM" id="MobiDB-lite"/>
    </source>
</evidence>
<feature type="repeat" description="WD" evidence="3">
    <location>
        <begin position="488"/>
        <end position="511"/>
    </location>
</feature>
<proteinExistence type="predicted"/>
<feature type="compositionally biased region" description="Basic and acidic residues" evidence="4">
    <location>
        <begin position="469"/>
        <end position="479"/>
    </location>
</feature>
<evidence type="ECO:0000313" key="5">
    <source>
        <dbReference type="EMBL" id="CAD7656133.1"/>
    </source>
</evidence>
<dbReference type="InterPro" id="IPR001680">
    <property type="entry name" value="WD40_rpt"/>
</dbReference>
<accession>A0A7R9QSF8</accession>
<dbReference type="SUPFAM" id="SSF50978">
    <property type="entry name" value="WD40 repeat-like"/>
    <property type="match status" value="2"/>
</dbReference>
<dbReference type="InterPro" id="IPR036322">
    <property type="entry name" value="WD40_repeat_dom_sf"/>
</dbReference>
<dbReference type="PANTHER" id="PTHR19854:SF15">
    <property type="entry name" value="TRANSDUCIN BETA-LIKE PROTEIN 3"/>
    <property type="match status" value="1"/>
</dbReference>
<dbReference type="GO" id="GO:0034511">
    <property type="term" value="F:U3 snoRNA binding"/>
    <property type="evidence" value="ECO:0007669"/>
    <property type="project" value="TreeGrafter"/>
</dbReference>
<dbReference type="Gene3D" id="2.130.10.10">
    <property type="entry name" value="YVTN repeat-like/Quinoprotein amine dehydrogenase"/>
    <property type="match status" value="3"/>
</dbReference>
<evidence type="ECO:0000256" key="2">
    <source>
        <dbReference type="ARBA" id="ARBA00022737"/>
    </source>
</evidence>
<feature type="repeat" description="WD" evidence="3">
    <location>
        <begin position="432"/>
        <end position="474"/>
    </location>
</feature>
<feature type="repeat" description="WD" evidence="3">
    <location>
        <begin position="101"/>
        <end position="134"/>
    </location>
</feature>
<dbReference type="Pfam" id="PF00400">
    <property type="entry name" value="WD40"/>
    <property type="match status" value="5"/>
</dbReference>
<dbReference type="PROSITE" id="PS50082">
    <property type="entry name" value="WD_REPEATS_2"/>
    <property type="match status" value="5"/>
</dbReference>
<dbReference type="PROSITE" id="PS50294">
    <property type="entry name" value="WD_REPEATS_REGION"/>
    <property type="match status" value="3"/>
</dbReference>
<evidence type="ECO:0000313" key="6">
    <source>
        <dbReference type="Proteomes" id="UP000728032"/>
    </source>
</evidence>
<feature type="non-terminal residue" evidence="5">
    <location>
        <position position="511"/>
    </location>
</feature>
<feature type="repeat" description="WD" evidence="3">
    <location>
        <begin position="385"/>
        <end position="427"/>
    </location>
</feature>
<gene>
    <name evidence="5" type="ORF">ONB1V03_LOCUS12773</name>
</gene>
<dbReference type="AlphaFoldDB" id="A0A7R9QSF8"/>
<dbReference type="EMBL" id="CAJPVJ010010602">
    <property type="protein sequence ID" value="CAG2173320.1"/>
    <property type="molecule type" value="Genomic_DNA"/>
</dbReference>
<keyword evidence="1 3" id="KW-0853">WD repeat</keyword>
<protein>
    <submittedName>
        <fullName evidence="5">Uncharacterized protein</fullName>
    </submittedName>
</protein>
<sequence length="511" mass="56897">MSTKEVLKQSFAVKSKIESFFTGNKIQISSDGRHVFTACFDVIKVLDVSDGRVVNEIKSESDDNIIAFGLSADDQYLVIGHQSGLLRQWVWEDRRLVRTWKSIHSGPIVAIVCDGTNRLVATGGVDSSIKVWHLGHNYCTHNLKGAQGVLGAIAFSPVHSDDSYYIYGSADDYSVHVWDLITSRHVTKMDGHCSKVTAIRFSIDRQHILTASRDKLVIVWNRSDHQMLRSIPIYESLESLEVIDGRRVSVINALQSDKLMATAGEKGVLRLWNYGTGDLLYTQQNSLLAVKQESGEEMNEKIMNSQLITQTLYSEELSQIVIVSYENNILFHKIDDLSPVKQFVGHMDEVLDIAILGANETHIAIATNSPNIKIFELNSLNCYLLKGHTDIVLALETYPSDPTLLVSSSKDNVIRVWKFADSLTEARCLYYGSGHTHSVTSIATPYIRCQFVVTGSEDTTLKVWKIPKKSTDDSSDEKPTALSAKYTQRAHEKTINAIALSPNDQLIASGS</sequence>
<reference evidence="5" key="1">
    <citation type="submission" date="2020-11" db="EMBL/GenBank/DDBJ databases">
        <authorList>
            <person name="Tran Van P."/>
        </authorList>
    </citation>
    <scope>NUCLEOTIDE SEQUENCE</scope>
</reference>
<dbReference type="Proteomes" id="UP000728032">
    <property type="component" value="Unassembled WGS sequence"/>
</dbReference>
<dbReference type="PANTHER" id="PTHR19854">
    <property type="entry name" value="TRANSDUCIN BETA-LIKE 3"/>
    <property type="match status" value="1"/>
</dbReference>
<name>A0A7R9QSF8_9ACAR</name>
<dbReference type="OrthoDB" id="5414888at2759"/>
<dbReference type="InterPro" id="IPR020472">
    <property type="entry name" value="WD40_PAC1"/>
</dbReference>
<feature type="repeat" description="WD" evidence="3">
    <location>
        <begin position="189"/>
        <end position="230"/>
    </location>
</feature>
<evidence type="ECO:0000256" key="3">
    <source>
        <dbReference type="PROSITE-ProRule" id="PRU00221"/>
    </source>
</evidence>